<dbReference type="EMBL" id="UOEU01001035">
    <property type="protein sequence ID" value="VAW43134.1"/>
    <property type="molecule type" value="Genomic_DNA"/>
</dbReference>
<evidence type="ECO:0000313" key="6">
    <source>
        <dbReference type="EMBL" id="VAW43134.1"/>
    </source>
</evidence>
<dbReference type="SMART" id="SM00382">
    <property type="entry name" value="AAA"/>
    <property type="match status" value="1"/>
</dbReference>
<dbReference type="InterPro" id="IPR003593">
    <property type="entry name" value="AAA+_ATPase"/>
</dbReference>
<dbReference type="Gene3D" id="2.70.50.60">
    <property type="entry name" value="abc- transporter (atp binding component) like domain"/>
    <property type="match status" value="1"/>
</dbReference>
<comment type="similarity">
    <text evidence="1">Belongs to the ABC transporter superfamily.</text>
</comment>
<keyword evidence="6" id="KW-0378">Hydrolase</keyword>
<evidence type="ECO:0000256" key="3">
    <source>
        <dbReference type="ARBA" id="ARBA00022741"/>
    </source>
</evidence>
<name>A0A3B0WHW7_9ZZZZ</name>
<dbReference type="InterPro" id="IPR027417">
    <property type="entry name" value="P-loop_NTPase"/>
</dbReference>
<dbReference type="PANTHER" id="PTHR46743:SF2">
    <property type="entry name" value="TEICHOIC ACIDS EXPORT ATP-BINDING PROTEIN TAGH"/>
    <property type="match status" value="1"/>
</dbReference>
<evidence type="ECO:0000256" key="4">
    <source>
        <dbReference type="ARBA" id="ARBA00022840"/>
    </source>
</evidence>
<dbReference type="PANTHER" id="PTHR46743">
    <property type="entry name" value="TEICHOIC ACIDS EXPORT ATP-BINDING PROTEIN TAGH"/>
    <property type="match status" value="1"/>
</dbReference>
<dbReference type="GO" id="GO:0140359">
    <property type="term" value="F:ABC-type transporter activity"/>
    <property type="evidence" value="ECO:0007669"/>
    <property type="project" value="InterPro"/>
</dbReference>
<dbReference type="GO" id="GO:0016020">
    <property type="term" value="C:membrane"/>
    <property type="evidence" value="ECO:0007669"/>
    <property type="project" value="InterPro"/>
</dbReference>
<dbReference type="AlphaFoldDB" id="A0A3B0WHW7"/>
<dbReference type="Pfam" id="PF00005">
    <property type="entry name" value="ABC_tran"/>
    <property type="match status" value="1"/>
</dbReference>
<dbReference type="InterPro" id="IPR015860">
    <property type="entry name" value="ABC_transpr_TagH-like"/>
</dbReference>
<dbReference type="InterPro" id="IPR003439">
    <property type="entry name" value="ABC_transporter-like_ATP-bd"/>
</dbReference>
<evidence type="ECO:0000259" key="5">
    <source>
        <dbReference type="PROSITE" id="PS50893"/>
    </source>
</evidence>
<dbReference type="Pfam" id="PF14524">
    <property type="entry name" value="Wzt_C"/>
    <property type="match status" value="1"/>
</dbReference>
<dbReference type="CDD" id="cd10147">
    <property type="entry name" value="Wzt_C-like"/>
    <property type="match status" value="1"/>
</dbReference>
<dbReference type="GO" id="GO:0005524">
    <property type="term" value="F:ATP binding"/>
    <property type="evidence" value="ECO:0007669"/>
    <property type="project" value="UniProtKB-KW"/>
</dbReference>
<feature type="domain" description="ABC transporter" evidence="5">
    <location>
        <begin position="5"/>
        <end position="254"/>
    </location>
</feature>
<dbReference type="Gene3D" id="3.40.50.300">
    <property type="entry name" value="P-loop containing nucleotide triphosphate hydrolases"/>
    <property type="match status" value="1"/>
</dbReference>
<dbReference type="SUPFAM" id="SSF52540">
    <property type="entry name" value="P-loop containing nucleoside triphosphate hydrolases"/>
    <property type="match status" value="1"/>
</dbReference>
<dbReference type="CDD" id="cd03220">
    <property type="entry name" value="ABC_KpsT_Wzt"/>
    <property type="match status" value="1"/>
</dbReference>
<proteinExistence type="inferred from homology"/>
<keyword evidence="2" id="KW-0813">Transport</keyword>
<dbReference type="PROSITE" id="PS50893">
    <property type="entry name" value="ABC_TRANSPORTER_2"/>
    <property type="match status" value="1"/>
</dbReference>
<evidence type="ECO:0000256" key="1">
    <source>
        <dbReference type="ARBA" id="ARBA00005417"/>
    </source>
</evidence>
<accession>A0A3B0WHW7</accession>
<keyword evidence="3" id="KW-0547">Nucleotide-binding</keyword>
<protein>
    <submittedName>
        <fullName evidence="6">Teichoic acid export ATP-binding protein TagH</fullName>
        <ecNumber evidence="6">3.6.3.40</ecNumber>
    </submittedName>
</protein>
<keyword evidence="4 6" id="KW-0067">ATP-binding</keyword>
<organism evidence="6">
    <name type="scientific">hydrothermal vent metagenome</name>
    <dbReference type="NCBI Taxonomy" id="652676"/>
    <lineage>
        <taxon>unclassified sequences</taxon>
        <taxon>metagenomes</taxon>
        <taxon>ecological metagenomes</taxon>
    </lineage>
</organism>
<sequence>MKPAVRFENVSKRYELGTGQTSLKRIISKPIAKMMGRKNGVSESQVLWALKDVSFNIEPGSALGLVGPNGSGKTTSLKLLSRITFPSSGQVHINGRISALIELGAGFHPDLTGRENVYLNGAILGMKKHEIDKRFDQIVDFSGIERFIDTPVKRYSSGMYVRLGFSVAAHVEPDVLLVDEVLAVGDAQFRQKCARRIEELQAIGTTIVFVAHNLYLVRSVCDQAVFLLNGQVQQQGAVDEVLNRYENWLIERQIAEGGAPAATMRGKGDGHSKNVTIQDIQMHNLKSGSTEAFNFDDPAEIRVHFKANKPIAKPNLVVRITRADGATAAMIRTADYGLKLDDLTGEGVISLKMDQLQLATGGYVLNVSLLGAIDGVALAWGNSRWIQVSGISLGHEESSGMFVPKIASAEVQMRRDVVEMA</sequence>
<reference evidence="6" key="1">
    <citation type="submission" date="2018-06" db="EMBL/GenBank/DDBJ databases">
        <authorList>
            <person name="Zhirakovskaya E."/>
        </authorList>
    </citation>
    <scope>NUCLEOTIDE SEQUENCE</scope>
</reference>
<dbReference type="InterPro" id="IPR029439">
    <property type="entry name" value="Wzt_C"/>
</dbReference>
<dbReference type="EC" id="3.6.3.40" evidence="6"/>
<dbReference type="InterPro" id="IPR050683">
    <property type="entry name" value="Bact_Polysacc_Export_ATP-bd"/>
</dbReference>
<evidence type="ECO:0000256" key="2">
    <source>
        <dbReference type="ARBA" id="ARBA00022448"/>
    </source>
</evidence>
<dbReference type="GO" id="GO:0016887">
    <property type="term" value="F:ATP hydrolysis activity"/>
    <property type="evidence" value="ECO:0007669"/>
    <property type="project" value="InterPro"/>
</dbReference>
<gene>
    <name evidence="6" type="ORF">MNBD_CHLOROFLEXI01-2043</name>
</gene>